<organism evidence="1 2">
    <name type="scientific">Aspergillus indologenus CBS 114.80</name>
    <dbReference type="NCBI Taxonomy" id="1450541"/>
    <lineage>
        <taxon>Eukaryota</taxon>
        <taxon>Fungi</taxon>
        <taxon>Dikarya</taxon>
        <taxon>Ascomycota</taxon>
        <taxon>Pezizomycotina</taxon>
        <taxon>Eurotiomycetes</taxon>
        <taxon>Eurotiomycetidae</taxon>
        <taxon>Eurotiales</taxon>
        <taxon>Aspergillaceae</taxon>
        <taxon>Aspergillus</taxon>
        <taxon>Aspergillus subgen. Circumdati</taxon>
    </lineage>
</organism>
<sequence>MDSKRAPDGYLLSRDHVDCDRFEDLGQYPCLWTQMFGYLLHPLIDTSNPHLKVADLGTGTACWLTDLSAQLPPTAQLDGFDLELTQAPPRAFLPSNVRLHKWDIFSEVPEHLVGQYDVVHVRLLVFVVRGEPTELLRRFLTLLKPGGWLQWGEPDVPSMRLVKADPSLAENGLRELFELTAAQDPRLIPQWPDQLGAYFAREGLTAVETQRVQAAATAPHLEFAMHQCNLLMYEMIAARAADGSRAQQIRALIPRAVGESKRGAMYAMHRVVVVGQKKHP</sequence>
<dbReference type="CDD" id="cd02440">
    <property type="entry name" value="AdoMet_MTases"/>
    <property type="match status" value="1"/>
</dbReference>
<dbReference type="InterPro" id="IPR029063">
    <property type="entry name" value="SAM-dependent_MTases_sf"/>
</dbReference>
<dbReference type="Proteomes" id="UP000248817">
    <property type="component" value="Unassembled WGS sequence"/>
</dbReference>
<protein>
    <recommendedName>
        <fullName evidence="3">S-adenosyl-L-methionine-dependent methyltransferase</fullName>
    </recommendedName>
</protein>
<evidence type="ECO:0008006" key="3">
    <source>
        <dbReference type="Google" id="ProtNLM"/>
    </source>
</evidence>
<accession>A0A2V5I605</accession>
<gene>
    <name evidence="1" type="ORF">BP00DRAFT_446460</name>
</gene>
<reference evidence="1 2" key="1">
    <citation type="submission" date="2018-02" db="EMBL/GenBank/DDBJ databases">
        <title>The genomes of Aspergillus section Nigri reveals drivers in fungal speciation.</title>
        <authorList>
            <consortium name="DOE Joint Genome Institute"/>
            <person name="Vesth T.C."/>
            <person name="Nybo J."/>
            <person name="Theobald S."/>
            <person name="Brandl J."/>
            <person name="Frisvad J.C."/>
            <person name="Nielsen K.F."/>
            <person name="Lyhne E.K."/>
            <person name="Kogle M.E."/>
            <person name="Kuo A."/>
            <person name="Riley R."/>
            <person name="Clum A."/>
            <person name="Nolan M."/>
            <person name="Lipzen A."/>
            <person name="Salamov A."/>
            <person name="Henrissat B."/>
            <person name="Wiebenga A."/>
            <person name="De vries R.P."/>
            <person name="Grigoriev I.V."/>
            <person name="Mortensen U.H."/>
            <person name="Andersen M.R."/>
            <person name="Baker S.E."/>
        </authorList>
    </citation>
    <scope>NUCLEOTIDE SEQUENCE [LARGE SCALE GENOMIC DNA]</scope>
    <source>
        <strain evidence="1 2">CBS 114.80</strain>
    </source>
</reference>
<dbReference type="EMBL" id="KZ825502">
    <property type="protein sequence ID" value="PYI31451.1"/>
    <property type="molecule type" value="Genomic_DNA"/>
</dbReference>
<name>A0A2V5I605_9EURO</name>
<dbReference type="Pfam" id="PF13489">
    <property type="entry name" value="Methyltransf_23"/>
    <property type="match status" value="1"/>
</dbReference>
<keyword evidence="2" id="KW-1185">Reference proteome</keyword>
<proteinExistence type="predicted"/>
<dbReference type="SUPFAM" id="SSF53335">
    <property type="entry name" value="S-adenosyl-L-methionine-dependent methyltransferases"/>
    <property type="match status" value="1"/>
</dbReference>
<evidence type="ECO:0000313" key="2">
    <source>
        <dbReference type="Proteomes" id="UP000248817"/>
    </source>
</evidence>
<dbReference type="Gene3D" id="3.40.50.150">
    <property type="entry name" value="Vaccinia Virus protein VP39"/>
    <property type="match status" value="1"/>
</dbReference>
<evidence type="ECO:0000313" key="1">
    <source>
        <dbReference type="EMBL" id="PYI31451.1"/>
    </source>
</evidence>
<dbReference type="AlphaFoldDB" id="A0A2V5I605"/>